<protein>
    <submittedName>
        <fullName evidence="1">Uncharacterized protein</fullName>
    </submittedName>
</protein>
<evidence type="ECO:0000313" key="1">
    <source>
        <dbReference type="EMBL" id="ETV69908.1"/>
    </source>
</evidence>
<dbReference type="AlphaFoldDB" id="W4FTC0"/>
<proteinExistence type="predicted"/>
<organism evidence="1">
    <name type="scientific">Aphanomyces astaci</name>
    <name type="common">Crayfish plague agent</name>
    <dbReference type="NCBI Taxonomy" id="112090"/>
    <lineage>
        <taxon>Eukaryota</taxon>
        <taxon>Sar</taxon>
        <taxon>Stramenopiles</taxon>
        <taxon>Oomycota</taxon>
        <taxon>Saprolegniomycetes</taxon>
        <taxon>Saprolegniales</taxon>
        <taxon>Verrucalvaceae</taxon>
        <taxon>Aphanomyces</taxon>
    </lineage>
</organism>
<dbReference type="OrthoDB" id="167338at2759"/>
<dbReference type="GeneID" id="20816503"/>
<dbReference type="RefSeq" id="XP_009840646.1">
    <property type="nucleotide sequence ID" value="XM_009842344.1"/>
</dbReference>
<dbReference type="EMBL" id="KI913171">
    <property type="protein sequence ID" value="ETV69908.1"/>
    <property type="molecule type" value="Genomic_DNA"/>
</dbReference>
<name>W4FTC0_APHAT</name>
<accession>W4FTC0</accession>
<reference evidence="1" key="1">
    <citation type="submission" date="2013-12" db="EMBL/GenBank/DDBJ databases">
        <title>The Genome Sequence of Aphanomyces astaci APO3.</title>
        <authorList>
            <consortium name="The Broad Institute Genomics Platform"/>
            <person name="Russ C."/>
            <person name="Tyler B."/>
            <person name="van West P."/>
            <person name="Dieguez-Uribeondo J."/>
            <person name="Young S.K."/>
            <person name="Zeng Q."/>
            <person name="Gargeya S."/>
            <person name="Fitzgerald M."/>
            <person name="Abouelleil A."/>
            <person name="Alvarado L."/>
            <person name="Chapman S.B."/>
            <person name="Gainer-Dewar J."/>
            <person name="Goldberg J."/>
            <person name="Griggs A."/>
            <person name="Gujja S."/>
            <person name="Hansen M."/>
            <person name="Howarth C."/>
            <person name="Imamovic A."/>
            <person name="Ireland A."/>
            <person name="Larimer J."/>
            <person name="McCowan C."/>
            <person name="Murphy C."/>
            <person name="Pearson M."/>
            <person name="Poon T.W."/>
            <person name="Priest M."/>
            <person name="Roberts A."/>
            <person name="Saif S."/>
            <person name="Shea T."/>
            <person name="Sykes S."/>
            <person name="Wortman J."/>
            <person name="Nusbaum C."/>
            <person name="Birren B."/>
        </authorList>
    </citation>
    <scope>NUCLEOTIDE SEQUENCE [LARGE SCALE GENOMIC DNA]</scope>
    <source>
        <strain evidence="1">APO3</strain>
    </source>
</reference>
<dbReference type="VEuPathDB" id="FungiDB:H257_14507"/>
<sequence>MIFGTVNSCIVCCRFATGGALVVRLIPRHHCGSSEVRRELLSKILALQATWNVWPFLQQETRFINGIAQSPRDKKQPPRRMLCNEIPTVAQWHRVLIKTVSDELQRLTCLADQQALRSTTANKIWSKVLTEQIIAAYPTIPQHSDV</sequence>
<gene>
    <name evidence="1" type="ORF">H257_14507</name>
</gene>